<proteinExistence type="predicted"/>
<accession>A0A2S7A9D4</accession>
<dbReference type="GO" id="GO:0008237">
    <property type="term" value="F:metallopeptidase activity"/>
    <property type="evidence" value="ECO:0007669"/>
    <property type="project" value="UniProtKB-KW"/>
</dbReference>
<organism evidence="3 4">
    <name type="scientific">Xanthomonas arboricola</name>
    <dbReference type="NCBI Taxonomy" id="56448"/>
    <lineage>
        <taxon>Bacteria</taxon>
        <taxon>Pseudomonadati</taxon>
        <taxon>Pseudomonadota</taxon>
        <taxon>Gammaproteobacteria</taxon>
        <taxon>Lysobacterales</taxon>
        <taxon>Lysobacteraceae</taxon>
        <taxon>Xanthomonas</taxon>
    </lineage>
</organism>
<keyword evidence="3" id="KW-0378">Hydrolase</keyword>
<dbReference type="EMBL" id="MIGY01000003">
    <property type="protein sequence ID" value="PPU05768.1"/>
    <property type="molecule type" value="Genomic_DNA"/>
</dbReference>
<evidence type="ECO:0000259" key="2">
    <source>
        <dbReference type="Pfam" id="PF02517"/>
    </source>
</evidence>
<keyword evidence="3" id="KW-0645">Protease</keyword>
<dbReference type="AlphaFoldDB" id="A0A2S7A9D4"/>
<dbReference type="InterPro" id="IPR003675">
    <property type="entry name" value="Rce1/LyrA-like_dom"/>
</dbReference>
<feature type="transmembrane region" description="Helical" evidence="1">
    <location>
        <begin position="74"/>
        <end position="93"/>
    </location>
</feature>
<evidence type="ECO:0000256" key="1">
    <source>
        <dbReference type="SAM" id="Phobius"/>
    </source>
</evidence>
<name>A0A2S7A9D4_9XANT</name>
<feature type="transmembrane region" description="Helical" evidence="1">
    <location>
        <begin position="235"/>
        <end position="260"/>
    </location>
</feature>
<keyword evidence="3" id="KW-0482">Metalloprotease</keyword>
<feature type="transmembrane region" description="Helical" evidence="1">
    <location>
        <begin position="199"/>
        <end position="223"/>
    </location>
</feature>
<dbReference type="PANTHER" id="PTHR39430">
    <property type="entry name" value="MEMBRANE-ASSOCIATED PROTEASE-RELATED"/>
    <property type="match status" value="1"/>
</dbReference>
<dbReference type="GO" id="GO:0006508">
    <property type="term" value="P:proteolysis"/>
    <property type="evidence" value="ECO:0007669"/>
    <property type="project" value="UniProtKB-KW"/>
</dbReference>
<dbReference type="PANTHER" id="PTHR39430:SF1">
    <property type="entry name" value="PROTEASE"/>
    <property type="match status" value="1"/>
</dbReference>
<comment type="caution">
    <text evidence="3">The sequence shown here is derived from an EMBL/GenBank/DDBJ whole genome shotgun (WGS) entry which is preliminary data.</text>
</comment>
<keyword evidence="1" id="KW-0472">Membrane</keyword>
<feature type="transmembrane region" description="Helical" evidence="1">
    <location>
        <begin position="38"/>
        <end position="62"/>
    </location>
</feature>
<sequence>MHAMTQSSAPLAPPASTHNAQLIALGERGLLRPGRLRWLRACGWAVPLFFLVAIPAGALTRFLGGFWPKTNEPMQFFVGLSGVLVALGIYALAVKLAEKRKASEIALRPMLPQLCLGLLAGLAMFSGVMGIMALCGLYDIQVIGPASAWTPLRKAIQAGVVEELMMRAVLLRLIWRAFGPWTAFAVSCAVFGFSHLGNAHATVFAAICIALEAGVMLGAFYALTGRIWVSIGAHIAWNFTQGYLFGAAVSGTAIGPALARSTPNTSLPQWLTGGAFGPEASLPAMLVCLAVGLTTVWLAWRRGQFAKQ</sequence>
<dbReference type="GO" id="GO:0080120">
    <property type="term" value="P:CAAX-box protein maturation"/>
    <property type="evidence" value="ECO:0007669"/>
    <property type="project" value="UniProtKB-ARBA"/>
</dbReference>
<protein>
    <submittedName>
        <fullName evidence="3">CPBP family intramembrane metalloprotease domain-containing protein</fullName>
    </submittedName>
</protein>
<feature type="transmembrane region" description="Helical" evidence="1">
    <location>
        <begin position="105"/>
        <end position="125"/>
    </location>
</feature>
<dbReference type="GO" id="GO:0004175">
    <property type="term" value="F:endopeptidase activity"/>
    <property type="evidence" value="ECO:0007669"/>
    <property type="project" value="UniProtKB-ARBA"/>
</dbReference>
<feature type="transmembrane region" description="Helical" evidence="1">
    <location>
        <begin position="280"/>
        <end position="300"/>
    </location>
</feature>
<keyword evidence="1" id="KW-1133">Transmembrane helix</keyword>
<dbReference type="Proteomes" id="UP000239204">
    <property type="component" value="Unassembled WGS sequence"/>
</dbReference>
<dbReference type="Pfam" id="PF02517">
    <property type="entry name" value="Rce1-like"/>
    <property type="match status" value="1"/>
</dbReference>
<reference evidence="3 4" key="1">
    <citation type="submission" date="2016-08" db="EMBL/GenBank/DDBJ databases">
        <title>Evolution of the type three secretion system and type three effector repertoires in Xanthomonas.</title>
        <authorList>
            <person name="Merda D."/>
            <person name="Briand M."/>
            <person name="Bosis E."/>
            <person name="Rousseau C."/>
            <person name="Portier P."/>
            <person name="Jacques M.-A."/>
            <person name="Fischer-Le Saux M."/>
        </authorList>
    </citation>
    <scope>NUCLEOTIDE SEQUENCE [LARGE SCALE GENOMIC DNA]</scope>
    <source>
        <strain evidence="3 4">CFBP 7645</strain>
    </source>
</reference>
<evidence type="ECO:0000313" key="4">
    <source>
        <dbReference type="Proteomes" id="UP000239204"/>
    </source>
</evidence>
<gene>
    <name evidence="3" type="ORF">XarjCFBP7645_14210</name>
</gene>
<feature type="domain" description="CAAX prenyl protease 2/Lysostaphin resistance protein A-like" evidence="2">
    <location>
        <begin position="148"/>
        <end position="239"/>
    </location>
</feature>
<evidence type="ECO:0000313" key="3">
    <source>
        <dbReference type="EMBL" id="PPU05768.1"/>
    </source>
</evidence>
<keyword evidence="1" id="KW-0812">Transmembrane</keyword>